<dbReference type="Proteomes" id="UP001057375">
    <property type="component" value="Unassembled WGS sequence"/>
</dbReference>
<feature type="domain" description="AMP-dependent synthetase/ligase" evidence="1">
    <location>
        <begin position="38"/>
        <end position="96"/>
    </location>
</feature>
<organism evidence="2 3">
    <name type="scientific">Aduncisulcus paluster</name>
    <dbReference type="NCBI Taxonomy" id="2918883"/>
    <lineage>
        <taxon>Eukaryota</taxon>
        <taxon>Metamonada</taxon>
        <taxon>Carpediemonas-like organisms</taxon>
        <taxon>Aduncisulcus</taxon>
    </lineage>
</organism>
<evidence type="ECO:0000313" key="2">
    <source>
        <dbReference type="EMBL" id="GKT31214.1"/>
    </source>
</evidence>
<dbReference type="EMBL" id="BQXS01001926">
    <property type="protein sequence ID" value="GKT31214.1"/>
    <property type="molecule type" value="Genomic_DNA"/>
</dbReference>
<dbReference type="SUPFAM" id="SSF56801">
    <property type="entry name" value="Acetyl-CoA synthetase-like"/>
    <property type="match status" value="1"/>
</dbReference>
<name>A0ABQ5KIT8_9EUKA</name>
<evidence type="ECO:0000259" key="1">
    <source>
        <dbReference type="Pfam" id="PF00501"/>
    </source>
</evidence>
<reference evidence="2" key="1">
    <citation type="submission" date="2022-03" db="EMBL/GenBank/DDBJ databases">
        <title>Draft genome sequence of Aduncisulcus paluster, a free-living microaerophilic Fornicata.</title>
        <authorList>
            <person name="Yuyama I."/>
            <person name="Kume K."/>
            <person name="Tamura T."/>
            <person name="Inagaki Y."/>
            <person name="Hashimoto T."/>
        </authorList>
    </citation>
    <scope>NUCLEOTIDE SEQUENCE</scope>
    <source>
        <strain evidence="2">NY0171</strain>
    </source>
</reference>
<dbReference type="Gene3D" id="3.40.50.980">
    <property type="match status" value="1"/>
</dbReference>
<feature type="non-terminal residue" evidence="2">
    <location>
        <position position="96"/>
    </location>
</feature>
<keyword evidence="3" id="KW-1185">Reference proteome</keyword>
<dbReference type="Pfam" id="PF00501">
    <property type="entry name" value="AMP-binding"/>
    <property type="match status" value="1"/>
</dbReference>
<proteinExistence type="predicted"/>
<gene>
    <name evidence="2" type="ORF">ADUPG1_001904</name>
</gene>
<accession>A0ABQ5KIT8</accession>
<sequence length="96" mass="11236">MIITESETAENIPGDYDLLTDEPEMLDYFDWARKAHRLANLTFDLSVFDIFGIFDAGGTLVMPEPEREKDPLRWLELLEQQQITIWNTVPMLMEML</sequence>
<dbReference type="InterPro" id="IPR000873">
    <property type="entry name" value="AMP-dep_synth/lig_dom"/>
</dbReference>
<protein>
    <recommendedName>
        <fullName evidence="1">AMP-dependent synthetase/ligase domain-containing protein</fullName>
    </recommendedName>
</protein>
<evidence type="ECO:0000313" key="3">
    <source>
        <dbReference type="Proteomes" id="UP001057375"/>
    </source>
</evidence>
<comment type="caution">
    <text evidence="2">The sequence shown here is derived from an EMBL/GenBank/DDBJ whole genome shotgun (WGS) entry which is preliminary data.</text>
</comment>